<dbReference type="SUPFAM" id="SSF46785">
    <property type="entry name" value="Winged helix' DNA-binding domain"/>
    <property type="match status" value="1"/>
</dbReference>
<dbReference type="Proteomes" id="UP000886741">
    <property type="component" value="Unassembled WGS sequence"/>
</dbReference>
<dbReference type="GO" id="GO:0006310">
    <property type="term" value="P:DNA recombination"/>
    <property type="evidence" value="ECO:0007669"/>
    <property type="project" value="UniProtKB-KW"/>
</dbReference>
<dbReference type="SUPFAM" id="SSF56349">
    <property type="entry name" value="DNA breaking-rejoining enzymes"/>
    <property type="match status" value="1"/>
</dbReference>
<reference evidence="2" key="1">
    <citation type="submission" date="2020-10" db="EMBL/GenBank/DDBJ databases">
        <authorList>
            <person name="Gilroy R."/>
        </authorList>
    </citation>
    <scope>NUCLEOTIDE SEQUENCE</scope>
    <source>
        <strain evidence="2">ChiBcec16-1751</strain>
    </source>
</reference>
<proteinExistence type="predicted"/>
<dbReference type="GO" id="GO:0003677">
    <property type="term" value="F:DNA binding"/>
    <property type="evidence" value="ECO:0007669"/>
    <property type="project" value="InterPro"/>
</dbReference>
<gene>
    <name evidence="2" type="ORF">IAA83_03685</name>
</gene>
<keyword evidence="1" id="KW-0233">DNA recombination</keyword>
<evidence type="ECO:0000313" key="2">
    <source>
        <dbReference type="EMBL" id="HIS64459.1"/>
    </source>
</evidence>
<dbReference type="Gene3D" id="1.10.10.10">
    <property type="entry name" value="Winged helix-like DNA-binding domain superfamily/Winged helix DNA-binding domain"/>
    <property type="match status" value="2"/>
</dbReference>
<dbReference type="EMBL" id="DVJJ01000058">
    <property type="protein sequence ID" value="HIS64459.1"/>
    <property type="molecule type" value="Genomic_DNA"/>
</dbReference>
<evidence type="ECO:0000256" key="1">
    <source>
        <dbReference type="ARBA" id="ARBA00023172"/>
    </source>
</evidence>
<accession>A0A9D1F8Z8</accession>
<name>A0A9D1F8Z8_9FIRM</name>
<dbReference type="InterPro" id="IPR013762">
    <property type="entry name" value="Integrase-like_cat_sf"/>
</dbReference>
<dbReference type="Gene3D" id="1.10.443.10">
    <property type="entry name" value="Intergrase catalytic core"/>
    <property type="match status" value="2"/>
</dbReference>
<protein>
    <submittedName>
        <fullName evidence="2">Uncharacterized protein</fullName>
    </submittedName>
</protein>
<comment type="caution">
    <text evidence="2">The sequence shown here is derived from an EMBL/GenBank/DDBJ whole genome shotgun (WGS) entry which is preliminary data.</text>
</comment>
<dbReference type="InterPro" id="IPR036388">
    <property type="entry name" value="WH-like_DNA-bd_sf"/>
</dbReference>
<evidence type="ECO:0000313" key="3">
    <source>
        <dbReference type="Proteomes" id="UP000886741"/>
    </source>
</evidence>
<sequence length="431" mass="50188">MILRWKEDDALGMKPSKFQFHRPNRVLLEATLQKEGYRMAAVAVHLAWQLGLLRQEIHDLTWEQVDFASSVVRLPDREIPMSPELQVYLQGLQMERRKASGPVVLSDRDRRQPTEQHVSFVVRQLMNEIGQEQVRLLDLRYDYTECLLQTHSWEYVSRVAGMDVRSLQLHFSRPDDGWTEPEEAETAIDAQKLQKIIENEGYSAVAVTLRLAWQLGVPKTVMHTLRWDMVDWQAGTLDVAGEKRRMPEELCSFLKELETRNRQWSDHILISDRAHKEIERSHLSRMVRAALVRGGCPQVTIPMLRRDWEMQARWAEPIQIYLEHHGRMVRREVMELLNLSGNHANRVMQWLTERGMVVTSGRSYYLTGTVVPPEQQKDVILAYLANHPGCRCGELGNLLGLEQKHCLTVLQKLMAQGLIERENNRYYVTEP</sequence>
<organism evidence="2 3">
    <name type="scientific">Candidatus Avoscillospira avistercoris</name>
    <dbReference type="NCBI Taxonomy" id="2840707"/>
    <lineage>
        <taxon>Bacteria</taxon>
        <taxon>Bacillati</taxon>
        <taxon>Bacillota</taxon>
        <taxon>Clostridia</taxon>
        <taxon>Eubacteriales</taxon>
        <taxon>Oscillospiraceae</taxon>
        <taxon>Oscillospiraceae incertae sedis</taxon>
        <taxon>Candidatus Avoscillospira</taxon>
    </lineage>
</organism>
<reference evidence="2" key="2">
    <citation type="journal article" date="2021" name="PeerJ">
        <title>Extensive microbial diversity within the chicken gut microbiome revealed by metagenomics and culture.</title>
        <authorList>
            <person name="Gilroy R."/>
            <person name="Ravi A."/>
            <person name="Getino M."/>
            <person name="Pursley I."/>
            <person name="Horton D.L."/>
            <person name="Alikhan N.F."/>
            <person name="Baker D."/>
            <person name="Gharbi K."/>
            <person name="Hall N."/>
            <person name="Watson M."/>
            <person name="Adriaenssens E.M."/>
            <person name="Foster-Nyarko E."/>
            <person name="Jarju S."/>
            <person name="Secka A."/>
            <person name="Antonio M."/>
            <person name="Oren A."/>
            <person name="Chaudhuri R.R."/>
            <person name="La Ragione R."/>
            <person name="Hildebrand F."/>
            <person name="Pallen M.J."/>
        </authorList>
    </citation>
    <scope>NUCLEOTIDE SEQUENCE</scope>
    <source>
        <strain evidence="2">ChiBcec16-1751</strain>
    </source>
</reference>
<dbReference type="GO" id="GO:0015074">
    <property type="term" value="P:DNA integration"/>
    <property type="evidence" value="ECO:0007669"/>
    <property type="project" value="InterPro"/>
</dbReference>
<dbReference type="InterPro" id="IPR011010">
    <property type="entry name" value="DNA_brk_join_enz"/>
</dbReference>
<dbReference type="AlphaFoldDB" id="A0A9D1F8Z8"/>
<dbReference type="InterPro" id="IPR036390">
    <property type="entry name" value="WH_DNA-bd_sf"/>
</dbReference>